<name>A0A1B6E2K0_9HEMI</name>
<gene>
    <name evidence="1" type="ORF">g.19193</name>
</gene>
<accession>A0A1B6E2K0</accession>
<proteinExistence type="predicted"/>
<dbReference type="AlphaFoldDB" id="A0A1B6E2K0"/>
<protein>
    <submittedName>
        <fullName evidence="1">Uncharacterized protein</fullName>
    </submittedName>
</protein>
<feature type="non-terminal residue" evidence="1">
    <location>
        <position position="1"/>
    </location>
</feature>
<feature type="non-terminal residue" evidence="1">
    <location>
        <position position="434"/>
    </location>
</feature>
<dbReference type="EMBL" id="GEDC01005174">
    <property type="protein sequence ID" value="JAS32124.1"/>
    <property type="molecule type" value="Transcribed_RNA"/>
</dbReference>
<sequence length="434" mass="51572">QYCVKLIKRTESKNLKDSLYPRQCRMCNKLYKSRQTFFNHKFRCKGVYELNRLKDISFKCFDCGELFHDIIKLSRHKFNCFKVLKSDDDINHNEAMNIKPCNVYALSESKWRIQEENYDTLAYEVTQVFKECFLPDHCFNKCSSTYCLNLCSHIYICSCSNSLYLCKHIHRVHSINVSKKHPFLNIVQRNLIENMTEMNDKQFISTVMLTKYKIEETADDINKYLQLSNNNDEPDIELSVEDRNEHNINQYKCNDIYPLSEIKITQDVSETNLDSNLEALSLNLKNQTPNKYHSSCKLCHTIVRRTCYLNRKKCFVKAKQRIYKECKTKLRSRKCMLCNKRFKNQKSLRKHKYRCIKTSKNFNNRPDIHHQSALKIPDSAVNRISEYKWDVSVFGEKSKKMTFHVTQVFKECFLPDSCYNKCTDELCINLCSHL</sequence>
<reference evidence="1" key="1">
    <citation type="submission" date="2015-12" db="EMBL/GenBank/DDBJ databases">
        <title>De novo transcriptome assembly of four potential Pierce s Disease insect vectors from Arizona vineyards.</title>
        <authorList>
            <person name="Tassone E.E."/>
        </authorList>
    </citation>
    <scope>NUCLEOTIDE SEQUENCE</scope>
</reference>
<evidence type="ECO:0000313" key="1">
    <source>
        <dbReference type="EMBL" id="JAS32124.1"/>
    </source>
</evidence>
<organism evidence="1">
    <name type="scientific">Clastoptera arizonana</name>
    <name type="common">Arizona spittle bug</name>
    <dbReference type="NCBI Taxonomy" id="38151"/>
    <lineage>
        <taxon>Eukaryota</taxon>
        <taxon>Metazoa</taxon>
        <taxon>Ecdysozoa</taxon>
        <taxon>Arthropoda</taxon>
        <taxon>Hexapoda</taxon>
        <taxon>Insecta</taxon>
        <taxon>Pterygota</taxon>
        <taxon>Neoptera</taxon>
        <taxon>Paraneoptera</taxon>
        <taxon>Hemiptera</taxon>
        <taxon>Auchenorrhyncha</taxon>
        <taxon>Cercopoidea</taxon>
        <taxon>Clastopteridae</taxon>
        <taxon>Clastoptera</taxon>
    </lineage>
</organism>